<dbReference type="GO" id="GO:0006891">
    <property type="term" value="P:intra-Golgi vesicle-mediated transport"/>
    <property type="evidence" value="ECO:0007669"/>
    <property type="project" value="InterPro"/>
</dbReference>
<dbReference type="SMART" id="SM01087">
    <property type="entry name" value="COG6"/>
    <property type="match status" value="1"/>
</dbReference>
<keyword evidence="4" id="KW-1185">Reference proteome</keyword>
<dbReference type="Proteomes" id="UP000485058">
    <property type="component" value="Unassembled WGS sequence"/>
</dbReference>
<dbReference type="InterPro" id="IPR048369">
    <property type="entry name" value="COG6_C"/>
</dbReference>
<accession>A0A699ZRN4</accession>
<comment type="caution">
    <text evidence="3">The sequence shown here is derived from an EMBL/GenBank/DDBJ whole genome shotgun (WGS) entry which is preliminary data.</text>
</comment>
<organism evidence="3 4">
    <name type="scientific">Haematococcus lacustris</name>
    <name type="common">Green alga</name>
    <name type="synonym">Haematococcus pluvialis</name>
    <dbReference type="NCBI Taxonomy" id="44745"/>
    <lineage>
        <taxon>Eukaryota</taxon>
        <taxon>Viridiplantae</taxon>
        <taxon>Chlorophyta</taxon>
        <taxon>core chlorophytes</taxon>
        <taxon>Chlorophyceae</taxon>
        <taxon>CS clade</taxon>
        <taxon>Chlamydomonadales</taxon>
        <taxon>Haematococcaceae</taxon>
        <taxon>Haematococcus</taxon>
    </lineage>
</organism>
<dbReference type="EMBL" id="BLLF01001827">
    <property type="protein sequence ID" value="GFH21424.1"/>
    <property type="molecule type" value="Genomic_DNA"/>
</dbReference>
<protein>
    <submittedName>
        <fullName evidence="3">Component of oligomeric Golgi complex 6</fullName>
    </submittedName>
</protein>
<feature type="region of interest" description="Disordered" evidence="1">
    <location>
        <begin position="158"/>
        <end position="188"/>
    </location>
</feature>
<dbReference type="GO" id="GO:0017119">
    <property type="term" value="C:Golgi transport complex"/>
    <property type="evidence" value="ECO:0007669"/>
    <property type="project" value="InterPro"/>
</dbReference>
<proteinExistence type="predicted"/>
<evidence type="ECO:0000256" key="1">
    <source>
        <dbReference type="SAM" id="MobiDB-lite"/>
    </source>
</evidence>
<evidence type="ECO:0000259" key="2">
    <source>
        <dbReference type="Pfam" id="PF20653"/>
    </source>
</evidence>
<sequence>MARDLCKVRQIHDNCRTLLRTNHQRAGLELMELMANYQEMAYDRLCRWVQGECRNIGEFDAPEVGGVLQAAVRTLAERPVLFKYCAEEVITARQTALFQRFITALTRGGPGGMPRPMELHAHDPQRYINDMLAWVHQTLAGEREFVVALFGDGAPSGSAAERSAGTRPGASSGGGSHEQARAHSGKDNGTFGTLDSLAAGEGLGAAALLDRIFESICRPLRVRIEQVLMTTPPLLLCYQLAQLHSFYLALVTPILGPGAQLVQTLAACRAMALRVFMEQIRARGDKLLLEAVHGMLEVVRAHESALGAGAAPPGIQGVAGTDAGKDGNVGGGEELGPILAAMLDPIVEACQLSAEALLPDAPSRVDPVNSSAQGAAGPWGALDPRARHVYFMNCLAHMATALGRHPCAAPRVQQLLGSVEGHVSALVGLEAGRLLSRCGLADVSARLRLYRQHSAGGQGSGGPGGDGVAGGVQGAAGGSLGAAGPASDPALAYPLVVNALRSFFVLVSSPDVLPEFRDIQPPRLRAEACTRVGQALAEAFESVYAALDDPTTGYAEQGGSASELATT</sequence>
<dbReference type="InterPro" id="IPR010490">
    <property type="entry name" value="COG6"/>
</dbReference>
<evidence type="ECO:0000313" key="3">
    <source>
        <dbReference type="EMBL" id="GFH21424.1"/>
    </source>
</evidence>
<reference evidence="3 4" key="1">
    <citation type="submission" date="2020-02" db="EMBL/GenBank/DDBJ databases">
        <title>Draft genome sequence of Haematococcus lacustris strain NIES-144.</title>
        <authorList>
            <person name="Morimoto D."/>
            <person name="Nakagawa S."/>
            <person name="Yoshida T."/>
            <person name="Sawayama S."/>
        </authorList>
    </citation>
    <scope>NUCLEOTIDE SEQUENCE [LARGE SCALE GENOMIC DNA]</scope>
    <source>
        <strain evidence="3 4">NIES-144</strain>
    </source>
</reference>
<name>A0A699ZRN4_HAELA</name>
<dbReference type="PANTHER" id="PTHR21506">
    <property type="entry name" value="COMPONENT OF OLIGOMERIC GOLGI COMPLEX 6"/>
    <property type="match status" value="1"/>
</dbReference>
<evidence type="ECO:0000313" key="4">
    <source>
        <dbReference type="Proteomes" id="UP000485058"/>
    </source>
</evidence>
<feature type="domain" description="Conserved Oligomeric Golgi complex subunit 6 C-terminal" evidence="2">
    <location>
        <begin position="24"/>
        <end position="556"/>
    </location>
</feature>
<dbReference type="PANTHER" id="PTHR21506:SF0">
    <property type="entry name" value="CONSERVED OLIGOMERIC GOLGI COMPLEX SUBUNIT 6"/>
    <property type="match status" value="1"/>
</dbReference>
<dbReference type="Pfam" id="PF20653">
    <property type="entry name" value="COG6_C"/>
    <property type="match status" value="1"/>
</dbReference>
<dbReference type="AlphaFoldDB" id="A0A699ZRN4"/>
<gene>
    <name evidence="3" type="ORF">HaLaN_18730</name>
</gene>